<dbReference type="HOGENOM" id="CLU_080344_4_0_5"/>
<dbReference type="Proteomes" id="UP000001302">
    <property type="component" value="Chromosome"/>
</dbReference>
<evidence type="ECO:0000256" key="1">
    <source>
        <dbReference type="SAM" id="SignalP"/>
    </source>
</evidence>
<dbReference type="STRING" id="314260.PB2503_01767"/>
<dbReference type="PROSITE" id="PS51257">
    <property type="entry name" value="PROKAR_LIPOPROTEIN"/>
    <property type="match status" value="1"/>
</dbReference>
<dbReference type="InterPro" id="IPR052022">
    <property type="entry name" value="26kDa_periplasmic_antigen"/>
</dbReference>
<dbReference type="PANTHER" id="PTHR34387:SF2">
    <property type="entry name" value="SLR1258 PROTEIN"/>
    <property type="match status" value="1"/>
</dbReference>
<dbReference type="EMBL" id="CP002156">
    <property type="protein sequence ID" value="ADM08432.1"/>
    <property type="molecule type" value="Genomic_DNA"/>
</dbReference>
<gene>
    <name evidence="2" type="ordered locus">PB2503_01767</name>
</gene>
<dbReference type="PANTHER" id="PTHR34387">
    <property type="entry name" value="SLR1258 PROTEIN"/>
    <property type="match status" value="1"/>
</dbReference>
<evidence type="ECO:0000313" key="2">
    <source>
        <dbReference type="EMBL" id="ADM08432.1"/>
    </source>
</evidence>
<reference evidence="3" key="1">
    <citation type="submission" date="2010-08" db="EMBL/GenBank/DDBJ databases">
        <title>Genome sequence of Parvularcula bermudensis HTCC2503.</title>
        <authorList>
            <person name="Kang D.-M."/>
            <person name="Oh H.-M."/>
            <person name="Cho J.-C."/>
        </authorList>
    </citation>
    <scope>NUCLEOTIDE SEQUENCE [LARGE SCALE GENOMIC DNA]</scope>
    <source>
        <strain evidence="3">ATCC BAA-594 / HTCC2503 / KCTC 12087</strain>
    </source>
</reference>
<keyword evidence="1" id="KW-0732">Signal</keyword>
<organism evidence="2 3">
    <name type="scientific">Parvularcula bermudensis (strain ATCC BAA-594 / HTCC2503 / KCTC 12087)</name>
    <dbReference type="NCBI Taxonomy" id="314260"/>
    <lineage>
        <taxon>Bacteria</taxon>
        <taxon>Pseudomonadati</taxon>
        <taxon>Pseudomonadota</taxon>
        <taxon>Alphaproteobacteria</taxon>
        <taxon>Parvularculales</taxon>
        <taxon>Parvularculaceae</taxon>
        <taxon>Parvularcula</taxon>
    </lineage>
</organism>
<dbReference type="InterPro" id="IPR007497">
    <property type="entry name" value="SIMPL/DUF541"/>
</dbReference>
<feature type="signal peptide" evidence="1">
    <location>
        <begin position="1"/>
        <end position="15"/>
    </location>
</feature>
<dbReference type="AlphaFoldDB" id="E0TBT9"/>
<dbReference type="KEGG" id="pbr:PB2503_01767"/>
<dbReference type="Gene3D" id="3.30.110.170">
    <property type="entry name" value="Protein of unknown function (DUF541), domain 1"/>
    <property type="match status" value="1"/>
</dbReference>
<dbReference type="OrthoDB" id="9813144at2"/>
<dbReference type="GO" id="GO:0006974">
    <property type="term" value="P:DNA damage response"/>
    <property type="evidence" value="ECO:0007669"/>
    <property type="project" value="TreeGrafter"/>
</dbReference>
<dbReference type="Pfam" id="PF04402">
    <property type="entry name" value="SIMPL"/>
    <property type="match status" value="1"/>
</dbReference>
<dbReference type="Gene3D" id="3.30.70.2970">
    <property type="entry name" value="Protein of unknown function (DUF541), domain 2"/>
    <property type="match status" value="1"/>
</dbReference>
<protein>
    <submittedName>
        <fullName evidence="2">Outer membrane protein, 28Kda</fullName>
    </submittedName>
</protein>
<accession>E0TBT9</accession>
<name>E0TBT9_PARBH</name>
<sequence length="236" mass="25304">MRAFWLLAFAPLTLAACGEAPDTDQPRTIMARGIGEVTAAPDQASLRFAVESRAETAAAAMDTNAEAMTAVRDALRSVGVDRRDMQTSGFSLLPLYENESERRSQGRDYPAIVGYEASNGLMVRLTEVEKTGEAIDAAIRAGANRLEDLAFGFEDSTALEDEAETLAIEDARATAKRMAEAAGVRLGEVMSVSLSGSPRPQPAMMMEMRAMQSTSTPIEAGESQLSASATITYRLR</sequence>
<reference evidence="2 3" key="2">
    <citation type="journal article" date="2011" name="J. Bacteriol.">
        <title>Complete genome sequence of strain HTCC2503T of Parvularcula bermudensis, the type species of the order "Parvularculales" in the class Alphaproteobacteria.</title>
        <authorList>
            <person name="Oh H.M."/>
            <person name="Kang I."/>
            <person name="Vergin K.L."/>
            <person name="Kang D."/>
            <person name="Rhee K.H."/>
            <person name="Giovannoni S.J."/>
            <person name="Cho J.C."/>
        </authorList>
    </citation>
    <scope>NUCLEOTIDE SEQUENCE [LARGE SCALE GENOMIC DNA]</scope>
    <source>
        <strain evidence="3">ATCC BAA-594 / HTCC2503 / KCTC 12087</strain>
    </source>
</reference>
<evidence type="ECO:0000313" key="3">
    <source>
        <dbReference type="Proteomes" id="UP000001302"/>
    </source>
</evidence>
<keyword evidence="3" id="KW-1185">Reference proteome</keyword>
<dbReference type="eggNOG" id="COG2968">
    <property type="taxonomic scope" value="Bacteria"/>
</dbReference>
<feature type="chain" id="PRO_5012948994" evidence="1">
    <location>
        <begin position="16"/>
        <end position="236"/>
    </location>
</feature>
<dbReference type="RefSeq" id="WP_013299406.1">
    <property type="nucleotide sequence ID" value="NC_014414.1"/>
</dbReference>
<proteinExistence type="predicted"/>